<dbReference type="InterPro" id="IPR011989">
    <property type="entry name" value="ARM-like"/>
</dbReference>
<dbReference type="HOGENOM" id="CLU_019837_0_0_1"/>
<keyword evidence="2" id="KW-0647">Proteasome</keyword>
<evidence type="ECO:0000313" key="4">
    <source>
        <dbReference type="Proteomes" id="UP000030655"/>
    </source>
</evidence>
<organism evidence="3 4">
    <name type="scientific">Anncaliia algerae PRA339</name>
    <dbReference type="NCBI Taxonomy" id="1288291"/>
    <lineage>
        <taxon>Eukaryota</taxon>
        <taxon>Fungi</taxon>
        <taxon>Fungi incertae sedis</taxon>
        <taxon>Microsporidia</taxon>
        <taxon>Tubulinosematoidea</taxon>
        <taxon>Tubulinosematidae</taxon>
        <taxon>Anncaliia</taxon>
    </lineage>
</organism>
<reference evidence="4" key="1">
    <citation type="submission" date="2013-02" db="EMBL/GenBank/DDBJ databases">
        <authorList>
            <consortium name="The Broad Institute Genome Sequencing Platform"/>
            <person name="Cuomo C."/>
            <person name="Becnel J."/>
            <person name="Sanscrainte N."/>
            <person name="Walker B."/>
            <person name="Young S.K."/>
            <person name="Zeng Q."/>
            <person name="Gargeya S."/>
            <person name="Fitzgerald M."/>
            <person name="Haas B."/>
            <person name="Abouelleil A."/>
            <person name="Alvarado L."/>
            <person name="Arachchi H.M."/>
            <person name="Berlin A.M."/>
            <person name="Chapman S.B."/>
            <person name="Dewar J."/>
            <person name="Goldberg J."/>
            <person name="Griggs A."/>
            <person name="Gujja S."/>
            <person name="Hansen M."/>
            <person name="Howarth C."/>
            <person name="Imamovic A."/>
            <person name="Larimer J."/>
            <person name="McCowan C."/>
            <person name="Murphy C."/>
            <person name="Neiman D."/>
            <person name="Pearson M."/>
            <person name="Priest M."/>
            <person name="Roberts A."/>
            <person name="Saif S."/>
            <person name="Shea T."/>
            <person name="Sisk P."/>
            <person name="Sykes S."/>
            <person name="Wortman J."/>
            <person name="Nusbaum C."/>
            <person name="Birren B."/>
        </authorList>
    </citation>
    <scope>NUCLEOTIDE SEQUENCE [LARGE SCALE GENOMIC DNA]</scope>
    <source>
        <strain evidence="4">PRA339</strain>
    </source>
</reference>
<dbReference type="SUPFAM" id="SSF48371">
    <property type="entry name" value="ARM repeat"/>
    <property type="match status" value="1"/>
</dbReference>
<protein>
    <submittedName>
        <fullName evidence="3">Uncharacterized protein</fullName>
    </submittedName>
</protein>
<dbReference type="PANTHER" id="PTHR10943:SF2">
    <property type="entry name" value="26S PROTEASOME NON-ATPASE REGULATORY SUBUNIT 1"/>
    <property type="match status" value="1"/>
</dbReference>
<dbReference type="PANTHER" id="PTHR10943">
    <property type="entry name" value="26S PROTEASOME NON-ATPASE REGULATORY SUBUNIT"/>
    <property type="match status" value="1"/>
</dbReference>
<dbReference type="GO" id="GO:0043161">
    <property type="term" value="P:proteasome-mediated ubiquitin-dependent protein catabolic process"/>
    <property type="evidence" value="ECO:0007669"/>
    <property type="project" value="TreeGrafter"/>
</dbReference>
<gene>
    <name evidence="3" type="ORF">H312_02927</name>
</gene>
<evidence type="ECO:0000313" key="3">
    <source>
        <dbReference type="EMBL" id="KCZ79686.1"/>
    </source>
</evidence>
<dbReference type="AlphaFoldDB" id="A0A059EY99"/>
<dbReference type="Gene3D" id="1.25.10.10">
    <property type="entry name" value="Leucine-rich Repeat Variant"/>
    <property type="match status" value="1"/>
</dbReference>
<reference evidence="3 4" key="2">
    <citation type="submission" date="2014-03" db="EMBL/GenBank/DDBJ databases">
        <title>The Genome Sequence of Anncaliia algerae insect isolate PRA339.</title>
        <authorList>
            <consortium name="The Broad Institute Genome Sequencing Platform"/>
            <consortium name="The Broad Institute Genome Sequencing Center for Infectious Disease"/>
            <person name="Cuomo C."/>
            <person name="Becnel J."/>
            <person name="Sanscrainte N."/>
            <person name="Walker B."/>
            <person name="Young S.K."/>
            <person name="Zeng Q."/>
            <person name="Gargeya S."/>
            <person name="Fitzgerald M."/>
            <person name="Haas B."/>
            <person name="Abouelleil A."/>
            <person name="Alvarado L."/>
            <person name="Arachchi H.M."/>
            <person name="Berlin A.M."/>
            <person name="Chapman S.B."/>
            <person name="Dewar J."/>
            <person name="Goldberg J."/>
            <person name="Griggs A."/>
            <person name="Gujja S."/>
            <person name="Hansen M."/>
            <person name="Howarth C."/>
            <person name="Imamovic A."/>
            <person name="Larimer J."/>
            <person name="McCowan C."/>
            <person name="Murphy C."/>
            <person name="Neiman D."/>
            <person name="Pearson M."/>
            <person name="Priest M."/>
            <person name="Roberts A."/>
            <person name="Saif S."/>
            <person name="Shea T."/>
            <person name="Sisk P."/>
            <person name="Sykes S."/>
            <person name="Wortman J."/>
            <person name="Nusbaum C."/>
            <person name="Birren B."/>
        </authorList>
    </citation>
    <scope>NUCLEOTIDE SEQUENCE [LARGE SCALE GENOMIC DNA]</scope>
    <source>
        <strain evidence="3 4">PRA339</strain>
    </source>
</reference>
<dbReference type="GO" id="GO:0005634">
    <property type="term" value="C:nucleus"/>
    <property type="evidence" value="ECO:0007669"/>
    <property type="project" value="TreeGrafter"/>
</dbReference>
<dbReference type="EMBL" id="KK365240">
    <property type="protein sequence ID" value="KCZ79686.1"/>
    <property type="molecule type" value="Genomic_DNA"/>
</dbReference>
<evidence type="ECO:0000256" key="2">
    <source>
        <dbReference type="ARBA" id="ARBA00022942"/>
    </source>
</evidence>
<keyword evidence="1" id="KW-0677">Repeat</keyword>
<accession>A0A059EY99</accession>
<keyword evidence="4" id="KW-1185">Reference proteome</keyword>
<dbReference type="InterPro" id="IPR016024">
    <property type="entry name" value="ARM-type_fold"/>
</dbReference>
<sequence>MIIDSIPKKEKDIISFINQYYTLNLSSYLNDIQVLGNTPEGSIALSKVYFSIQDYKSAIELIKKNRECFINDNSFFYKRMMYHIFSDYQSNKELINELIKSNQSDDDHLYLREKDTSMGKIEDEETDIFKKADLFLQNNEYRKFYDFVGEYKYPISYQLIYYAYECYPSIRHELIEYFKENEKHVKLLDTDFYKSLNLKLLLKNNKTDFNVLKSLNKYNNKINAMLMNAIFNAGTSNDSVYRETKTILEVSGWNKFIGLGLVGMIHSNYLGDPYTLLKEFLPSDVDLKNGGALYSLGFIRQHFNEDKEFLSNFVTDDVLKGELVFGALLSLGLICSGGNVNENYHVTKIIMDKIGKIHTHELNDAMVKEGGLLSLGMTNLGTCNKKVISFLEKYSDDDHDRIKRNAGISLSLVHMGSKNRDVLRLLDDECPIERYCATLTVGSAFHGTGDLEILGKLLPFCSDVDEDVRRGAVFSIGMICCEDDEVLMDLLLLIGMNHCPRVRGSVALTLGMFLSGKSAIYKNHQNYNKVVDLLEVMLYDSNNLVVQQSCIGLGMLMCQSNSHFIKNYKRILEKINSLCLERDDNSGIKMGACIGRSFIGLAGECGVISVLNSFGKTDHIKLMGLVFFFNYWFSYQFLPFISLSVKYNGIFVLDEQLNLVPKQFNIYEKRSKFETELVKVPEKRSRRFKKKEVKLEYVVEEEDNYIIENGDKMSYGEMIYLGFDKTGIFFE</sequence>
<dbReference type="STRING" id="1288291.A0A059EY99"/>
<evidence type="ECO:0000256" key="1">
    <source>
        <dbReference type="ARBA" id="ARBA00022737"/>
    </source>
</evidence>
<dbReference type="GO" id="GO:0034515">
    <property type="term" value="C:proteasome storage granule"/>
    <property type="evidence" value="ECO:0007669"/>
    <property type="project" value="TreeGrafter"/>
</dbReference>
<dbReference type="Proteomes" id="UP000030655">
    <property type="component" value="Unassembled WGS sequence"/>
</dbReference>
<name>A0A059EY99_9MICR</name>
<dbReference type="VEuPathDB" id="MicrosporidiaDB:H312_02927"/>
<proteinExistence type="predicted"/>
<dbReference type="OrthoDB" id="2196194at2759"/>
<dbReference type="GO" id="GO:0008540">
    <property type="term" value="C:proteasome regulatory particle, base subcomplex"/>
    <property type="evidence" value="ECO:0007669"/>
    <property type="project" value="TreeGrafter"/>
</dbReference>